<name>A0A5J4L8M3_9ACTN</name>
<gene>
    <name evidence="1" type="ORF">San01_03170</name>
</gene>
<dbReference type="OrthoDB" id="3855658at2"/>
<comment type="caution">
    <text evidence="1">The sequence shown here is derived from an EMBL/GenBank/DDBJ whole genome shotgun (WGS) entry which is preliminary data.</text>
</comment>
<dbReference type="EMBL" id="BLAG01000004">
    <property type="protein sequence ID" value="GES27830.1"/>
    <property type="molecule type" value="Genomic_DNA"/>
</dbReference>
<accession>A0A5J4L8M3</accession>
<dbReference type="AlphaFoldDB" id="A0A5J4L8M3"/>
<evidence type="ECO:0000313" key="1">
    <source>
        <dbReference type="EMBL" id="GES27830.1"/>
    </source>
</evidence>
<evidence type="ECO:0000313" key="2">
    <source>
        <dbReference type="Proteomes" id="UP000325598"/>
    </source>
</evidence>
<proteinExistence type="predicted"/>
<reference evidence="1 2" key="1">
    <citation type="submission" date="2019-10" db="EMBL/GenBank/DDBJ databases">
        <title>Whole genome shotgun sequence of Streptomyces angustmyceticus NBRC 3934.</title>
        <authorList>
            <person name="Hosoyama A."/>
            <person name="Ichikawa N."/>
            <person name="Kimura A."/>
            <person name="Kitahashi Y."/>
            <person name="Komaki H."/>
            <person name="Uohara A."/>
        </authorList>
    </citation>
    <scope>NUCLEOTIDE SEQUENCE [LARGE SCALE GENOMIC DNA]</scope>
    <source>
        <strain evidence="1 2">NBRC 3934</strain>
    </source>
</reference>
<dbReference type="GeneID" id="96749773"/>
<dbReference type="Proteomes" id="UP000325598">
    <property type="component" value="Unassembled WGS sequence"/>
</dbReference>
<protein>
    <submittedName>
        <fullName evidence="1">Uncharacterized protein</fullName>
    </submittedName>
</protein>
<organism evidence="1 2">
    <name type="scientific">Streptomyces angustmyceticus</name>
    <dbReference type="NCBI Taxonomy" id="285578"/>
    <lineage>
        <taxon>Bacteria</taxon>
        <taxon>Bacillati</taxon>
        <taxon>Actinomycetota</taxon>
        <taxon>Actinomycetes</taxon>
        <taxon>Kitasatosporales</taxon>
        <taxon>Streptomycetaceae</taxon>
        <taxon>Streptomyces</taxon>
    </lineage>
</organism>
<keyword evidence="2" id="KW-1185">Reference proteome</keyword>
<dbReference type="RefSeq" id="WP_086717186.1">
    <property type="nucleotide sequence ID" value="NZ_BLAG01000004.1"/>
</dbReference>
<sequence length="112" mass="12137">MILKASDQARVFHTLTALVDENPDLPAPEIHIRGHISLSAMLTVEVVLHGDEDGFEAWRQALDIAPEAVQQRQLSLGGWVSSAHTTQLGVAIILTVHHRQEAPPARILAAVA</sequence>